<protein>
    <submittedName>
        <fullName evidence="1">Uncharacterized protein</fullName>
    </submittedName>
</protein>
<sequence>MSSMKATVFLVHLAFALAFTTQYHLLAASCPNAASFSVEAVCRATTGTEYMYELCRDAMRDVSAPENQVSLYALVAARRALASYQDTVHALGGLLRNASLPGEGKAYALCAASYQDAGGTMQAVADALTGCRFAGLGQMYKDGIAQLESCRDRLIKAMSSPLYAMNLLDRNKAILAYFVGTLLPGVAP</sequence>
<dbReference type="EnsemblPlants" id="AVESA.00010b.r2.7AG1241040.1">
    <property type="protein sequence ID" value="AVESA.00010b.r2.7AG1241040.1.CDS.1"/>
    <property type="gene ID" value="AVESA.00010b.r2.7AG1241040"/>
</dbReference>
<reference evidence="1" key="2">
    <citation type="submission" date="2025-09" db="UniProtKB">
        <authorList>
            <consortium name="EnsemblPlants"/>
        </authorList>
    </citation>
    <scope>IDENTIFICATION</scope>
</reference>
<keyword evidence="2" id="KW-1185">Reference proteome</keyword>
<evidence type="ECO:0000313" key="1">
    <source>
        <dbReference type="EnsemblPlants" id="AVESA.00010b.r2.7AG1241040.1.CDS.1"/>
    </source>
</evidence>
<proteinExistence type="predicted"/>
<evidence type="ECO:0000313" key="2">
    <source>
        <dbReference type="Proteomes" id="UP001732700"/>
    </source>
</evidence>
<name>A0ACD5ZZJ3_AVESA</name>
<accession>A0ACD5ZZJ3</accession>
<organism evidence="1 2">
    <name type="scientific">Avena sativa</name>
    <name type="common">Oat</name>
    <dbReference type="NCBI Taxonomy" id="4498"/>
    <lineage>
        <taxon>Eukaryota</taxon>
        <taxon>Viridiplantae</taxon>
        <taxon>Streptophyta</taxon>
        <taxon>Embryophyta</taxon>
        <taxon>Tracheophyta</taxon>
        <taxon>Spermatophyta</taxon>
        <taxon>Magnoliopsida</taxon>
        <taxon>Liliopsida</taxon>
        <taxon>Poales</taxon>
        <taxon>Poaceae</taxon>
        <taxon>BOP clade</taxon>
        <taxon>Pooideae</taxon>
        <taxon>Poodae</taxon>
        <taxon>Poeae</taxon>
        <taxon>Poeae Chloroplast Group 1 (Aveneae type)</taxon>
        <taxon>Aveninae</taxon>
        <taxon>Avena</taxon>
    </lineage>
</organism>
<dbReference type="Proteomes" id="UP001732700">
    <property type="component" value="Chromosome 7A"/>
</dbReference>
<reference evidence="1" key="1">
    <citation type="submission" date="2021-05" db="EMBL/GenBank/DDBJ databases">
        <authorList>
            <person name="Scholz U."/>
            <person name="Mascher M."/>
            <person name="Fiebig A."/>
        </authorList>
    </citation>
    <scope>NUCLEOTIDE SEQUENCE [LARGE SCALE GENOMIC DNA]</scope>
</reference>